<evidence type="ECO:0000256" key="3">
    <source>
        <dbReference type="ARBA" id="ARBA00006958"/>
    </source>
</evidence>
<proteinExistence type="inferred from homology"/>
<comment type="similarity">
    <text evidence="3">Belongs to the HARBI1 family.</text>
</comment>
<dbReference type="PANTHER" id="PTHR22930:SF293">
    <property type="entry name" value="PROTEIN ALP1-LIKE"/>
    <property type="match status" value="1"/>
</dbReference>
<dbReference type="InterPro" id="IPR058353">
    <property type="entry name" value="DUF8040"/>
</dbReference>
<evidence type="ECO:0000256" key="6">
    <source>
        <dbReference type="ARBA" id="ARBA00022801"/>
    </source>
</evidence>
<dbReference type="InterPro" id="IPR027806">
    <property type="entry name" value="HARBI1_dom"/>
</dbReference>
<evidence type="ECO:0000313" key="10">
    <source>
        <dbReference type="EMBL" id="CAI0429002.1"/>
    </source>
</evidence>
<gene>
    <name evidence="10" type="ORF">LITE_LOCUS21948</name>
</gene>
<comment type="caution">
    <text evidence="10">The sequence shown here is derived from an EMBL/GenBank/DDBJ whole genome shotgun (WGS) entry which is preliminary data.</text>
</comment>
<comment type="cofactor">
    <cofactor evidence="1">
        <name>a divalent metal cation</name>
        <dbReference type="ChEBI" id="CHEBI:60240"/>
    </cofactor>
</comment>
<feature type="domain" description="DUF8040" evidence="9">
    <location>
        <begin position="65"/>
        <end position="154"/>
    </location>
</feature>
<protein>
    <recommendedName>
        <fullName evidence="12">DDE Tnp4 domain-containing protein</fullName>
    </recommendedName>
</protein>
<keyword evidence="7" id="KW-0539">Nucleus</keyword>
<evidence type="ECO:0000256" key="1">
    <source>
        <dbReference type="ARBA" id="ARBA00001968"/>
    </source>
</evidence>
<dbReference type="Proteomes" id="UP001154282">
    <property type="component" value="Unassembled WGS sequence"/>
</dbReference>
<name>A0AAV0L521_9ROSI</name>
<reference evidence="10" key="1">
    <citation type="submission" date="2022-08" db="EMBL/GenBank/DDBJ databases">
        <authorList>
            <person name="Gutierrez-Valencia J."/>
        </authorList>
    </citation>
    <scope>NUCLEOTIDE SEQUENCE</scope>
</reference>
<dbReference type="EMBL" id="CAMGYJ010000006">
    <property type="protein sequence ID" value="CAI0429002.1"/>
    <property type="molecule type" value="Genomic_DNA"/>
</dbReference>
<sequence length="412" mass="47943">MSRLSMMSPMERRKLIAAISAFWNLIMIYLDLGMEVMNLTELLIRNPRIARQPVDSYMMRQFDRQRVIDKCTKLSDTESHRKIRMNRSLFKKLCDLLVAEGGLKKTRNTDVDEMVLTFLLAISHDNKIRSLAVDLRRSTETIYRSFHRVLRAILRLNKLLMKKPEPIPADSTDKRWKYFKNCLGALDGTHIDVRPLKEEQTKYRDRSRNLTINCLGVCTPNLEFIYCLAGWEGSAHDARVLRDALNKPNGLVVPEGCYYLCDSGYANSPGFLTPIRGPRYHIDEWGGQLPRTAEEYYNWRHAQARNVIERIFGILKMRWAILRDATWFSVPVVSRIVLACCILHNFIKKEEGADIYERTYRDQHRDNVHHETAGVDTAAISGTQPTEAWTQFRMDLANEIWNDRPARFRTSS</sequence>
<evidence type="ECO:0000256" key="7">
    <source>
        <dbReference type="ARBA" id="ARBA00023242"/>
    </source>
</evidence>
<feature type="domain" description="DDE Tnp4" evidence="8">
    <location>
        <begin position="186"/>
        <end position="345"/>
    </location>
</feature>
<dbReference type="Pfam" id="PF13359">
    <property type="entry name" value="DDE_Tnp_4"/>
    <property type="match status" value="1"/>
</dbReference>
<evidence type="ECO:0000259" key="9">
    <source>
        <dbReference type="Pfam" id="PF26138"/>
    </source>
</evidence>
<evidence type="ECO:0000256" key="4">
    <source>
        <dbReference type="ARBA" id="ARBA00022722"/>
    </source>
</evidence>
<evidence type="ECO:0000256" key="5">
    <source>
        <dbReference type="ARBA" id="ARBA00022723"/>
    </source>
</evidence>
<dbReference type="GO" id="GO:0046872">
    <property type="term" value="F:metal ion binding"/>
    <property type="evidence" value="ECO:0007669"/>
    <property type="project" value="UniProtKB-KW"/>
</dbReference>
<keyword evidence="11" id="KW-1185">Reference proteome</keyword>
<dbReference type="AlphaFoldDB" id="A0AAV0L521"/>
<dbReference type="PANTHER" id="PTHR22930">
    <property type="match status" value="1"/>
</dbReference>
<dbReference type="GO" id="GO:0004518">
    <property type="term" value="F:nuclease activity"/>
    <property type="evidence" value="ECO:0007669"/>
    <property type="project" value="UniProtKB-KW"/>
</dbReference>
<evidence type="ECO:0000259" key="8">
    <source>
        <dbReference type="Pfam" id="PF13359"/>
    </source>
</evidence>
<dbReference type="GO" id="GO:0016787">
    <property type="term" value="F:hydrolase activity"/>
    <property type="evidence" value="ECO:0007669"/>
    <property type="project" value="UniProtKB-KW"/>
</dbReference>
<dbReference type="Pfam" id="PF26138">
    <property type="entry name" value="DUF8040"/>
    <property type="match status" value="1"/>
</dbReference>
<keyword evidence="5" id="KW-0479">Metal-binding</keyword>
<organism evidence="10 11">
    <name type="scientific">Linum tenue</name>
    <dbReference type="NCBI Taxonomy" id="586396"/>
    <lineage>
        <taxon>Eukaryota</taxon>
        <taxon>Viridiplantae</taxon>
        <taxon>Streptophyta</taxon>
        <taxon>Embryophyta</taxon>
        <taxon>Tracheophyta</taxon>
        <taxon>Spermatophyta</taxon>
        <taxon>Magnoliopsida</taxon>
        <taxon>eudicotyledons</taxon>
        <taxon>Gunneridae</taxon>
        <taxon>Pentapetalae</taxon>
        <taxon>rosids</taxon>
        <taxon>fabids</taxon>
        <taxon>Malpighiales</taxon>
        <taxon>Linaceae</taxon>
        <taxon>Linum</taxon>
    </lineage>
</organism>
<evidence type="ECO:0000256" key="2">
    <source>
        <dbReference type="ARBA" id="ARBA00004123"/>
    </source>
</evidence>
<comment type="subcellular location">
    <subcellularLocation>
        <location evidence="2">Nucleus</location>
    </subcellularLocation>
</comment>
<keyword evidence="4" id="KW-0540">Nuclease</keyword>
<evidence type="ECO:0008006" key="12">
    <source>
        <dbReference type="Google" id="ProtNLM"/>
    </source>
</evidence>
<accession>A0AAV0L521</accession>
<keyword evidence="6" id="KW-0378">Hydrolase</keyword>
<evidence type="ECO:0000313" key="11">
    <source>
        <dbReference type="Proteomes" id="UP001154282"/>
    </source>
</evidence>
<dbReference type="GO" id="GO:0005634">
    <property type="term" value="C:nucleus"/>
    <property type="evidence" value="ECO:0007669"/>
    <property type="project" value="UniProtKB-SubCell"/>
</dbReference>
<dbReference type="InterPro" id="IPR045249">
    <property type="entry name" value="HARBI1-like"/>
</dbReference>